<protein>
    <submittedName>
        <fullName evidence="2">Uncharacterized protein</fullName>
    </submittedName>
</protein>
<evidence type="ECO:0000313" key="3">
    <source>
        <dbReference type="Proteomes" id="UP001485043"/>
    </source>
</evidence>
<evidence type="ECO:0000313" key="2">
    <source>
        <dbReference type="EMBL" id="KAK9862282.1"/>
    </source>
</evidence>
<sequence>MRAAKKKLTRIEGIEKNRQEGKAINADQEELLKAKPGLKFQFEELEKLTPLLKEAVAEERKGAVQQAQAARDEEQAAAAAPATQDEFEPLLNTDAPVEDVPGSSKAALSEEELERLLQLMYFAQLFGASASAAQERAAAAGYDYTAPEGEATAEEDLQAIASFGLSLAQQPPDSSISHKDWLDSSKQKALDFVHQAHTALSSEATTVNRLAERLQRIVSSDFFTAQPEVQAETEALRTMQQADRLPDLLAGEQLPHTFAHQELLSMGDDASFLMPQDQSSFSATHLPGHPTDQPGFPEPISSHSYQPLAQSESQNLPSQHPPQASIPGSEPSFFPMTSGAPSQHAGGMHGLGDGMTDGFSSLRGLSDAQPGGGPPMNGTPGYSMGPDPSSIPQPAFNFMNEGGMSIPAPHSDPMPVAPEISKPAAAPQAAGQSQRSVAQIVGNSAEGSTEGAPGQGGFQQRGRGPGRGRGSGGRSGGRGERGRGRGDGFVPRGGRSGPRGRGERGRGRGPPNSAGRGAGPAPEWA</sequence>
<feature type="region of interest" description="Disordered" evidence="1">
    <location>
        <begin position="59"/>
        <end position="106"/>
    </location>
</feature>
<accession>A0AAW1T056</accession>
<feature type="compositionally biased region" description="Basic and acidic residues" evidence="1">
    <location>
        <begin position="477"/>
        <end position="486"/>
    </location>
</feature>
<feature type="region of interest" description="Disordered" evidence="1">
    <location>
        <begin position="279"/>
        <end position="525"/>
    </location>
</feature>
<proteinExistence type="predicted"/>
<gene>
    <name evidence="2" type="ORF">WJX84_009834</name>
</gene>
<reference evidence="2 3" key="1">
    <citation type="journal article" date="2024" name="Nat. Commun.">
        <title>Phylogenomics reveals the evolutionary origins of lichenization in chlorophyte algae.</title>
        <authorList>
            <person name="Puginier C."/>
            <person name="Libourel C."/>
            <person name="Otte J."/>
            <person name="Skaloud P."/>
            <person name="Haon M."/>
            <person name="Grisel S."/>
            <person name="Petersen M."/>
            <person name="Berrin J.G."/>
            <person name="Delaux P.M."/>
            <person name="Dal Grande F."/>
            <person name="Keller J."/>
        </authorList>
    </citation>
    <scope>NUCLEOTIDE SEQUENCE [LARGE SCALE GENOMIC DNA]</scope>
    <source>
        <strain evidence="2 3">SAG 2523</strain>
    </source>
</reference>
<feature type="compositionally biased region" description="Polar residues" evidence="1">
    <location>
        <begin position="301"/>
        <end position="322"/>
    </location>
</feature>
<dbReference type="Proteomes" id="UP001485043">
    <property type="component" value="Unassembled WGS sequence"/>
</dbReference>
<comment type="caution">
    <text evidence="2">The sequence shown here is derived from an EMBL/GenBank/DDBJ whole genome shotgun (WGS) entry which is preliminary data.</text>
</comment>
<feature type="compositionally biased region" description="Gly residues" evidence="1">
    <location>
        <begin position="453"/>
        <end position="476"/>
    </location>
</feature>
<name>A0AAW1T056_9CHLO</name>
<dbReference type="AlphaFoldDB" id="A0AAW1T056"/>
<feature type="compositionally biased region" description="Low complexity" evidence="1">
    <location>
        <begin position="423"/>
        <end position="432"/>
    </location>
</feature>
<dbReference type="PANTHER" id="PTHR37736:SF1">
    <property type="entry name" value="GLYCINE-RICH PROTEIN"/>
    <property type="match status" value="1"/>
</dbReference>
<dbReference type="PANTHER" id="PTHR37736">
    <property type="entry name" value="GLYCINE-RICH PROTEIN"/>
    <property type="match status" value="1"/>
</dbReference>
<organism evidence="2 3">
    <name type="scientific">Apatococcus fuscideae</name>
    <dbReference type="NCBI Taxonomy" id="2026836"/>
    <lineage>
        <taxon>Eukaryota</taxon>
        <taxon>Viridiplantae</taxon>
        <taxon>Chlorophyta</taxon>
        <taxon>core chlorophytes</taxon>
        <taxon>Trebouxiophyceae</taxon>
        <taxon>Chlorellales</taxon>
        <taxon>Chlorellaceae</taxon>
        <taxon>Apatococcus</taxon>
    </lineage>
</organism>
<keyword evidence="3" id="KW-1185">Reference proteome</keyword>
<feature type="compositionally biased region" description="Polar residues" evidence="1">
    <location>
        <begin position="433"/>
        <end position="447"/>
    </location>
</feature>
<dbReference type="EMBL" id="JALJOV010000629">
    <property type="protein sequence ID" value="KAK9862282.1"/>
    <property type="molecule type" value="Genomic_DNA"/>
</dbReference>
<evidence type="ECO:0000256" key="1">
    <source>
        <dbReference type="SAM" id="MobiDB-lite"/>
    </source>
</evidence>